<dbReference type="FunFam" id="3.30.70.1230:FF:000017">
    <property type="entry name" value="Adenylate cyclase type 10"/>
    <property type="match status" value="1"/>
</dbReference>
<dbReference type="SUPFAM" id="SSF55073">
    <property type="entry name" value="Nucleotide cyclase"/>
    <property type="match status" value="2"/>
</dbReference>
<feature type="domain" description="Guanylate cyclase" evidence="4">
    <location>
        <begin position="57"/>
        <end position="194"/>
    </location>
</feature>
<dbReference type="InterPro" id="IPR001054">
    <property type="entry name" value="A/G_cyclase"/>
</dbReference>
<proteinExistence type="predicted"/>
<dbReference type="GO" id="GO:0005524">
    <property type="term" value="F:ATP binding"/>
    <property type="evidence" value="ECO:0007669"/>
    <property type="project" value="UniProtKB-KW"/>
</dbReference>
<dbReference type="Gene3D" id="3.40.50.300">
    <property type="entry name" value="P-loop containing nucleotide triphosphate hydrolases"/>
    <property type="match status" value="1"/>
</dbReference>
<dbReference type="GO" id="GO:0005576">
    <property type="term" value="C:extracellular region"/>
    <property type="evidence" value="ECO:0007669"/>
    <property type="project" value="GOC"/>
</dbReference>
<dbReference type="GO" id="GO:0004016">
    <property type="term" value="F:adenylate cyclase activity"/>
    <property type="evidence" value="ECO:0007669"/>
    <property type="project" value="Ensembl"/>
</dbReference>
<dbReference type="PANTHER" id="PTHR16305">
    <property type="entry name" value="TESTICULAR SOLUBLE ADENYLYL CYCLASE"/>
    <property type="match status" value="1"/>
</dbReference>
<keyword evidence="6" id="KW-1185">Reference proteome</keyword>
<dbReference type="GO" id="GO:0071890">
    <property type="term" value="F:bicarbonate binding"/>
    <property type="evidence" value="ECO:0007669"/>
    <property type="project" value="Ensembl"/>
</dbReference>
<sequence>MELIVSFFHCFFLRNPKEEKKSNDCTIIEKVAAHVPDLIVYGDFSQEVPFIESFDGVLLFADISGFTALTEKFSMDTSLDRGADQLTQTLNHYVGDIVEEVLAYGGDILNFAGDALLALWKVERSQLSDIITLALKCSLRIQEEYGVRETEVGLELRVKIGLSAGHISKVVVGDNKHQYFLVIGRAVDEVRLAQNLAKASEVILSPNCWELCNRSMIEIERIKDQRAVKVGNIEFDEFFWKCTEYLQHYPTGESNSESLFLLLLHLALLFQIDDNQPLEYLSELRPVTIVFVNLQFDESANTLHLCKAIHDANVKISDIIYVFRGKINKVFMFDKGCTFLCVFGLPGDKQADESTHALDSAFKIFNFCSERIQTVSIGVTSGPVFCGVVGHRVRHEYTVIGQKVNLAARMMMYYPGLVSCDAVTYANSRLPHYFFEELPQAEMKGVVNPGVVYHYLGIRTCTGLCFLKVTQCFLGREKELEIYDILLKGFVGSTEGRVIMYEGLMGYGKSQLLAEIAYLGQEAGHKVVAMELTKVNVQQNFFAIRTLMAMFLGIDACKSYDARQHILQGKLGGVVEETYYCLLNNIFLVKFPTSAEVSKMDNETRTEEMELFLVKILQKKDILIFVIDEAHYIDLASWEFLDNLLSRIPVFMVMSLSPPSRQARLPCVSAANIINSAKTTYIQLRELKPSVILQKACQDLGVVSIPRELETFLIQRSHGIPFYCEELLRNLHLNNMLIFRLWEEEEEVDDEWEGLFSKLLVINSLPGLFIPSEEHPAWRSDDLLDDLFSVGIALAELDNMSPSEQMVVKCAAVIGLTFTTELLLHILPEWTKRKMNQTLAALVDSHIFKCFNKRKDSQNAHSQDMPSTELLVCPGTVRSIGQESEQLVMQCGVMAFCMPLLQEAAYEVWLKSQKKALHLKCVSYLEGEAHKCRRCGEGDFISFHRHTVEMMLESTESQESSSEQHKEYPFSEAASLIIYTTLKRLQSDRGREKIRRLGSCECEEIVESVFVPLARHCMAMGEYGRALYYLLECAAAYLHLSNNYMAFSNLNTAENLIKSVDLRATVINQFEEATFYSLKGEVCYNMGQMNLAKKFIRKALILLNRRFPFTLIGVFFKTLLEVSKHVPSTSLLLHSPPPQCHPSKKLAFLYQQGHCLSLLWQLFSLDTATNSKKFCRLAALMKVNSAEESDDESQIISSYTEFSLCCQMMGYQDEWMKYELMAIQRSSHLQVIGGGLLTTVKLAQSLAYMKLCLGNLPLSIQLGKSAFIIYCEEKVSVLRERHLIHLFSPQAIEPMKYCVQVLSWLEKLAVEEERIIGMACFFSFCLELLLYAGFSFKSFKECLEFIQHNENNCILMSQNSIMLGLYSSLAIWFARLQQWGNFKEPFEKARRLLRRTNASFFATSGFCRFLECEVLVLRKHIEEKPELVRETRTKTLKDLDQVLSRCSTSPIYYPRVYHLKAYILLVLGNEEQSQIYLSQAFQLCDIYGNLLEKSWLEISNVSPESPMEDLWLKVAPDFPKWKIGMTERDFPEIHKTKYLLRVPALDINNPFPEPEIPDV</sequence>
<dbReference type="Ensembl" id="ENSCABT00000027712.1">
    <property type="protein sequence ID" value="ENSCABP00000025284.1"/>
    <property type="gene ID" value="ENSCABG00000018604.1"/>
</dbReference>
<evidence type="ECO:0000256" key="3">
    <source>
        <dbReference type="ARBA" id="ARBA00023239"/>
    </source>
</evidence>
<dbReference type="Gene3D" id="3.30.70.1230">
    <property type="entry name" value="Nucleotide cyclase"/>
    <property type="match status" value="2"/>
</dbReference>
<organism evidence="5 6">
    <name type="scientific">Chelonoidis abingdonii</name>
    <name type="common">Abingdon island giant tortoise</name>
    <name type="synonym">Testudo abingdonii</name>
    <dbReference type="NCBI Taxonomy" id="106734"/>
    <lineage>
        <taxon>Eukaryota</taxon>
        <taxon>Metazoa</taxon>
        <taxon>Chordata</taxon>
        <taxon>Craniata</taxon>
        <taxon>Vertebrata</taxon>
        <taxon>Euteleostomi</taxon>
        <taxon>Archelosauria</taxon>
        <taxon>Testudinata</taxon>
        <taxon>Testudines</taxon>
        <taxon>Cryptodira</taxon>
        <taxon>Durocryptodira</taxon>
        <taxon>Testudinoidea</taxon>
        <taxon>Testudinidae</taxon>
        <taxon>Chelonoidis</taxon>
    </lineage>
</organism>
<gene>
    <name evidence="5" type="primary">ADCY10</name>
</gene>
<dbReference type="GeneTree" id="ENSGT00390000001322"/>
<dbReference type="Pfam" id="PF00211">
    <property type="entry name" value="Guanylate_cyc"/>
    <property type="match status" value="2"/>
</dbReference>
<dbReference type="GO" id="GO:0003351">
    <property type="term" value="P:epithelial cilium movement involved in extracellular fluid movement"/>
    <property type="evidence" value="ECO:0007669"/>
    <property type="project" value="Ensembl"/>
</dbReference>
<feature type="domain" description="Guanylate cyclase" evidence="4">
    <location>
        <begin position="336"/>
        <end position="411"/>
    </location>
</feature>
<dbReference type="GO" id="GO:0015630">
    <property type="term" value="C:microtubule cytoskeleton"/>
    <property type="evidence" value="ECO:0007669"/>
    <property type="project" value="Ensembl"/>
</dbReference>
<evidence type="ECO:0000313" key="6">
    <source>
        <dbReference type="Proteomes" id="UP000694404"/>
    </source>
</evidence>
<reference evidence="5" key="1">
    <citation type="submission" date="2025-08" db="UniProtKB">
        <authorList>
            <consortium name="Ensembl"/>
        </authorList>
    </citation>
    <scope>IDENTIFICATION</scope>
</reference>
<evidence type="ECO:0000256" key="1">
    <source>
        <dbReference type="ARBA" id="ARBA00022741"/>
    </source>
</evidence>
<dbReference type="PANTHER" id="PTHR16305:SF28">
    <property type="entry name" value="GUANYLATE CYCLASE DOMAIN-CONTAINING PROTEIN"/>
    <property type="match status" value="1"/>
</dbReference>
<dbReference type="SUPFAM" id="SSF52540">
    <property type="entry name" value="P-loop containing nucleoside triphosphate hydrolases"/>
    <property type="match status" value="1"/>
</dbReference>
<dbReference type="InterPro" id="IPR027417">
    <property type="entry name" value="P-loop_NTPase"/>
</dbReference>
<evidence type="ECO:0000256" key="2">
    <source>
        <dbReference type="ARBA" id="ARBA00022840"/>
    </source>
</evidence>
<dbReference type="CDD" id="cd07302">
    <property type="entry name" value="CHD"/>
    <property type="match status" value="2"/>
</dbReference>
<accession>A0A8C0J100</accession>
<dbReference type="PROSITE" id="PS50125">
    <property type="entry name" value="GUANYLATE_CYCLASE_2"/>
    <property type="match status" value="2"/>
</dbReference>
<dbReference type="InterPro" id="IPR011990">
    <property type="entry name" value="TPR-like_helical_dom_sf"/>
</dbReference>
<name>A0A8C0J100_CHEAB</name>
<evidence type="ECO:0000259" key="4">
    <source>
        <dbReference type="PROSITE" id="PS50125"/>
    </source>
</evidence>
<keyword evidence="3" id="KW-0456">Lyase</keyword>
<dbReference type="GO" id="GO:0005634">
    <property type="term" value="C:nucleus"/>
    <property type="evidence" value="ECO:0007669"/>
    <property type="project" value="Ensembl"/>
</dbReference>
<dbReference type="GO" id="GO:0035556">
    <property type="term" value="P:intracellular signal transduction"/>
    <property type="evidence" value="ECO:0007669"/>
    <property type="project" value="InterPro"/>
</dbReference>
<dbReference type="GO" id="GO:0048471">
    <property type="term" value="C:perinuclear region of cytoplasm"/>
    <property type="evidence" value="ECO:0007669"/>
    <property type="project" value="Ensembl"/>
</dbReference>
<protein>
    <submittedName>
        <fullName evidence="5">Adenylate cyclase 10</fullName>
    </submittedName>
</protein>
<dbReference type="Proteomes" id="UP000694404">
    <property type="component" value="Unplaced"/>
</dbReference>
<keyword evidence="2" id="KW-0067">ATP-binding</keyword>
<dbReference type="GO" id="GO:0006171">
    <property type="term" value="P:cAMP biosynthetic process"/>
    <property type="evidence" value="ECO:0007669"/>
    <property type="project" value="Ensembl"/>
</dbReference>
<keyword evidence="1" id="KW-0547">Nucleotide-binding</keyword>
<dbReference type="GO" id="GO:0031514">
    <property type="term" value="C:motile cilium"/>
    <property type="evidence" value="ECO:0007669"/>
    <property type="project" value="Ensembl"/>
</dbReference>
<dbReference type="SUPFAM" id="SSF48452">
    <property type="entry name" value="TPR-like"/>
    <property type="match status" value="1"/>
</dbReference>
<dbReference type="InterPro" id="IPR029787">
    <property type="entry name" value="Nucleotide_cyclase"/>
</dbReference>
<evidence type="ECO:0000313" key="5">
    <source>
        <dbReference type="Ensembl" id="ENSCABP00000025284.1"/>
    </source>
</evidence>
<dbReference type="FunFam" id="3.30.70.1230:FF:000021">
    <property type="entry name" value="Adenylate cyclase type 10"/>
    <property type="match status" value="1"/>
</dbReference>
<reference evidence="5" key="2">
    <citation type="submission" date="2025-09" db="UniProtKB">
        <authorList>
            <consortium name="Ensembl"/>
        </authorList>
    </citation>
    <scope>IDENTIFICATION</scope>
</reference>
<dbReference type="OMA" id="HIIRFCK"/>